<accession>A0ACC1XYV4</accession>
<protein>
    <submittedName>
        <fullName evidence="1">Uncharacterized protein</fullName>
    </submittedName>
</protein>
<evidence type="ECO:0000313" key="1">
    <source>
        <dbReference type="EMBL" id="KAJ4716138.1"/>
    </source>
</evidence>
<sequence length="130" mass="14819">SSFDYLDFSLRNSKTTSTLSVRLVPEKTEEKIIRKKNILKNSLKSSVLSAQVFPVLLHTILTTVGMILACFAICDVNTCFLFTKKYEVSFSASNSFILYVMCVGFDFRTDCLYDFLIACGMQKQYKTVKF</sequence>
<reference evidence="1 2" key="1">
    <citation type="journal article" date="2023" name="Science">
        <title>Complex scaffold remodeling in plant triterpene biosynthesis.</title>
        <authorList>
            <person name="De La Pena R."/>
            <person name="Hodgson H."/>
            <person name="Liu J.C."/>
            <person name="Stephenson M.J."/>
            <person name="Martin A.C."/>
            <person name="Owen C."/>
            <person name="Harkess A."/>
            <person name="Leebens-Mack J."/>
            <person name="Jimenez L.E."/>
            <person name="Osbourn A."/>
            <person name="Sattely E.S."/>
        </authorList>
    </citation>
    <scope>NUCLEOTIDE SEQUENCE [LARGE SCALE GENOMIC DNA]</scope>
    <source>
        <strain evidence="2">cv. JPN11</strain>
        <tissue evidence="1">Leaf</tissue>
    </source>
</reference>
<comment type="caution">
    <text evidence="1">The sequence shown here is derived from an EMBL/GenBank/DDBJ whole genome shotgun (WGS) entry which is preliminary data.</text>
</comment>
<dbReference type="EMBL" id="CM051399">
    <property type="protein sequence ID" value="KAJ4716138.1"/>
    <property type="molecule type" value="Genomic_DNA"/>
</dbReference>
<dbReference type="Proteomes" id="UP001164539">
    <property type="component" value="Chromosome 6"/>
</dbReference>
<proteinExistence type="predicted"/>
<name>A0ACC1XYV4_MELAZ</name>
<evidence type="ECO:0000313" key="2">
    <source>
        <dbReference type="Proteomes" id="UP001164539"/>
    </source>
</evidence>
<gene>
    <name evidence="1" type="ORF">OWV82_011199</name>
</gene>
<keyword evidence="2" id="KW-1185">Reference proteome</keyword>
<organism evidence="1 2">
    <name type="scientific">Melia azedarach</name>
    <name type="common">Chinaberry tree</name>
    <dbReference type="NCBI Taxonomy" id="155640"/>
    <lineage>
        <taxon>Eukaryota</taxon>
        <taxon>Viridiplantae</taxon>
        <taxon>Streptophyta</taxon>
        <taxon>Embryophyta</taxon>
        <taxon>Tracheophyta</taxon>
        <taxon>Spermatophyta</taxon>
        <taxon>Magnoliopsida</taxon>
        <taxon>eudicotyledons</taxon>
        <taxon>Gunneridae</taxon>
        <taxon>Pentapetalae</taxon>
        <taxon>rosids</taxon>
        <taxon>malvids</taxon>
        <taxon>Sapindales</taxon>
        <taxon>Meliaceae</taxon>
        <taxon>Melia</taxon>
    </lineage>
</organism>
<feature type="non-terminal residue" evidence="1">
    <location>
        <position position="1"/>
    </location>
</feature>